<feature type="compositionally biased region" description="Polar residues" evidence="1">
    <location>
        <begin position="25"/>
        <end position="34"/>
    </location>
</feature>
<organism evidence="2 3">
    <name type="scientific">Ramazzottius varieornatus</name>
    <name type="common">Water bear</name>
    <name type="synonym">Tardigrade</name>
    <dbReference type="NCBI Taxonomy" id="947166"/>
    <lineage>
        <taxon>Eukaryota</taxon>
        <taxon>Metazoa</taxon>
        <taxon>Ecdysozoa</taxon>
        <taxon>Tardigrada</taxon>
        <taxon>Eutardigrada</taxon>
        <taxon>Parachela</taxon>
        <taxon>Hypsibioidea</taxon>
        <taxon>Ramazzottiidae</taxon>
        <taxon>Ramazzottius</taxon>
    </lineage>
</organism>
<feature type="region of interest" description="Disordered" evidence="1">
    <location>
        <begin position="1"/>
        <end position="68"/>
    </location>
</feature>
<dbReference type="AlphaFoldDB" id="A0A1D1VPX4"/>
<name>A0A1D1VPX4_RAMVA</name>
<feature type="compositionally biased region" description="Polar residues" evidence="1">
    <location>
        <begin position="1"/>
        <end position="10"/>
    </location>
</feature>
<proteinExistence type="predicted"/>
<comment type="caution">
    <text evidence="2">The sequence shown here is derived from an EMBL/GenBank/DDBJ whole genome shotgun (WGS) entry which is preliminary data.</text>
</comment>
<protein>
    <submittedName>
        <fullName evidence="2">Uncharacterized protein</fullName>
    </submittedName>
</protein>
<dbReference type="Proteomes" id="UP000186922">
    <property type="component" value="Unassembled WGS sequence"/>
</dbReference>
<reference evidence="2 3" key="1">
    <citation type="journal article" date="2016" name="Nat. Commun.">
        <title>Extremotolerant tardigrade genome and improved radiotolerance of human cultured cells by tardigrade-unique protein.</title>
        <authorList>
            <person name="Hashimoto T."/>
            <person name="Horikawa D.D."/>
            <person name="Saito Y."/>
            <person name="Kuwahara H."/>
            <person name="Kozuka-Hata H."/>
            <person name="Shin-I T."/>
            <person name="Minakuchi Y."/>
            <person name="Ohishi K."/>
            <person name="Motoyama A."/>
            <person name="Aizu T."/>
            <person name="Enomoto A."/>
            <person name="Kondo K."/>
            <person name="Tanaka S."/>
            <person name="Hara Y."/>
            <person name="Koshikawa S."/>
            <person name="Sagara H."/>
            <person name="Miura T."/>
            <person name="Yokobori S."/>
            <person name="Miyagawa K."/>
            <person name="Suzuki Y."/>
            <person name="Kubo T."/>
            <person name="Oyama M."/>
            <person name="Kohara Y."/>
            <person name="Fujiyama A."/>
            <person name="Arakawa K."/>
            <person name="Katayama T."/>
            <person name="Toyoda A."/>
            <person name="Kunieda T."/>
        </authorList>
    </citation>
    <scope>NUCLEOTIDE SEQUENCE [LARGE SCALE GENOMIC DNA]</scope>
    <source>
        <strain evidence="2 3">YOKOZUNA-1</strain>
    </source>
</reference>
<dbReference type="EMBL" id="BDGG01000009">
    <property type="protein sequence ID" value="GAV03011.1"/>
    <property type="molecule type" value="Genomic_DNA"/>
</dbReference>
<gene>
    <name evidence="2" type="primary">RvY_13502-1</name>
    <name evidence="2" type="synonym">RvY_13502.1</name>
    <name evidence="2" type="ORF">RvY_13502</name>
</gene>
<keyword evidence="3" id="KW-1185">Reference proteome</keyword>
<evidence type="ECO:0000313" key="2">
    <source>
        <dbReference type="EMBL" id="GAV03011.1"/>
    </source>
</evidence>
<sequence>MLAISFSSSFHPKLHKPNELGCRETAQQPANSGLLNREWEKLPLPEVPGDGGATCSCETESVHNEPAQ</sequence>
<evidence type="ECO:0000313" key="3">
    <source>
        <dbReference type="Proteomes" id="UP000186922"/>
    </source>
</evidence>
<accession>A0A1D1VPX4</accession>
<evidence type="ECO:0000256" key="1">
    <source>
        <dbReference type="SAM" id="MobiDB-lite"/>
    </source>
</evidence>